<dbReference type="EMBL" id="CP134146">
    <property type="protein sequence ID" value="WNC70320.1"/>
    <property type="molecule type" value="Genomic_DNA"/>
</dbReference>
<keyword evidence="10" id="KW-1185">Reference proteome</keyword>
<keyword evidence="1" id="KW-0285">Flavoprotein</keyword>
<gene>
    <name evidence="9" type="ORF">RI845_09305</name>
</gene>
<keyword evidence="7" id="KW-1133">Transmembrane helix</keyword>
<evidence type="ECO:0000256" key="5">
    <source>
        <dbReference type="ARBA" id="ARBA00023027"/>
    </source>
</evidence>
<dbReference type="InterPro" id="IPR002937">
    <property type="entry name" value="Amino_oxidase"/>
</dbReference>
<protein>
    <submittedName>
        <fullName evidence="9">NAD(P)/FAD-dependent oxidoreductase</fullName>
    </submittedName>
</protein>
<name>A0ABY9TNP0_9GAMM</name>
<keyword evidence="3" id="KW-0274">FAD</keyword>
<evidence type="ECO:0000256" key="7">
    <source>
        <dbReference type="SAM" id="Phobius"/>
    </source>
</evidence>
<evidence type="ECO:0000313" key="10">
    <source>
        <dbReference type="Proteomes" id="UP001248581"/>
    </source>
</evidence>
<dbReference type="InterPro" id="IPR052206">
    <property type="entry name" value="Retinol_saturase"/>
</dbReference>
<dbReference type="Gene3D" id="3.50.50.60">
    <property type="entry name" value="FAD/NAD(P)-binding domain"/>
    <property type="match status" value="2"/>
</dbReference>
<dbReference type="InterPro" id="IPR036188">
    <property type="entry name" value="FAD/NAD-bd_sf"/>
</dbReference>
<evidence type="ECO:0000256" key="2">
    <source>
        <dbReference type="ARBA" id="ARBA00022729"/>
    </source>
</evidence>
<dbReference type="PANTHER" id="PTHR46091:SF3">
    <property type="entry name" value="AMINE OXIDASE DOMAIN-CONTAINING PROTEIN"/>
    <property type="match status" value="1"/>
</dbReference>
<dbReference type="RefSeq" id="WP_348389461.1">
    <property type="nucleotide sequence ID" value="NZ_CP134146.1"/>
</dbReference>
<dbReference type="PANTHER" id="PTHR46091">
    <property type="entry name" value="BLR7054 PROTEIN"/>
    <property type="match status" value="1"/>
</dbReference>
<keyword evidence="7" id="KW-0472">Membrane</keyword>
<keyword evidence="5" id="KW-0520">NAD</keyword>
<feature type="transmembrane region" description="Helical" evidence="7">
    <location>
        <begin position="517"/>
        <end position="539"/>
    </location>
</feature>
<dbReference type="SUPFAM" id="SSF51905">
    <property type="entry name" value="FAD/NAD(P)-binding domain"/>
    <property type="match status" value="1"/>
</dbReference>
<evidence type="ECO:0000313" key="9">
    <source>
        <dbReference type="EMBL" id="WNC70320.1"/>
    </source>
</evidence>
<evidence type="ECO:0000256" key="4">
    <source>
        <dbReference type="ARBA" id="ARBA00022857"/>
    </source>
</evidence>
<feature type="region of interest" description="Disordered" evidence="6">
    <location>
        <begin position="1"/>
        <end position="21"/>
    </location>
</feature>
<feature type="domain" description="Amine oxidase" evidence="8">
    <location>
        <begin position="59"/>
        <end position="537"/>
    </location>
</feature>
<organism evidence="9 10">
    <name type="scientific">Thalassotalea nanhaiensis</name>
    <dbReference type="NCBI Taxonomy" id="3065648"/>
    <lineage>
        <taxon>Bacteria</taxon>
        <taxon>Pseudomonadati</taxon>
        <taxon>Pseudomonadota</taxon>
        <taxon>Gammaproteobacteria</taxon>
        <taxon>Alteromonadales</taxon>
        <taxon>Colwelliaceae</taxon>
        <taxon>Thalassotalea</taxon>
    </lineage>
</organism>
<evidence type="ECO:0000256" key="6">
    <source>
        <dbReference type="SAM" id="MobiDB-lite"/>
    </source>
</evidence>
<keyword evidence="2" id="KW-0732">Signal</keyword>
<keyword evidence="7" id="KW-0812">Transmembrane</keyword>
<evidence type="ECO:0000256" key="3">
    <source>
        <dbReference type="ARBA" id="ARBA00022827"/>
    </source>
</evidence>
<proteinExistence type="predicted"/>
<keyword evidence="4" id="KW-0521">NADP</keyword>
<reference evidence="10" key="1">
    <citation type="submission" date="2023-09" db="EMBL/GenBank/DDBJ databases">
        <authorList>
            <person name="Li S."/>
            <person name="Li X."/>
            <person name="Zhang C."/>
            <person name="Zhao Z."/>
        </authorList>
    </citation>
    <scope>NUCLEOTIDE SEQUENCE [LARGE SCALE GENOMIC DNA]</scope>
    <source>
        <strain evidence="10">SQ345</strain>
    </source>
</reference>
<dbReference type="Proteomes" id="UP001248581">
    <property type="component" value="Chromosome"/>
</dbReference>
<evidence type="ECO:0000256" key="1">
    <source>
        <dbReference type="ARBA" id="ARBA00022630"/>
    </source>
</evidence>
<dbReference type="Pfam" id="PF01593">
    <property type="entry name" value="Amino_oxidase"/>
    <property type="match status" value="1"/>
</dbReference>
<sequence>MSKLATEADDDFSTDRTNKKTTVRNGRRFRKSLVDEHYDVIVVGSGIGGLTNAALSSLLGKKVCVLEQHYTAGGFTHAYRRKGYEWDVGVHYIGEVHKEYSSLRRIFDVISNSRLKWAEMDPVYDKIVLGNEEYDFVAGKDNFISHLVERFPDDERAINLYVELVRKLSKQSAKYFAGQALPLWFAKVYNQFRPLFVSKEFFLTTREVLESLTSNQKLISVLTGQWGDYGHVPKESAFLMHALLAKHYLAGAAYPVGGASAIAREIIPTIVKSGGGVFTDALVEEVLIKNNTAYGVKLSNGCEITADKIVSNIGFVKTMQKLLPESIQSEHKISHWMNEVNLSSSSICLYAGFKGDSKELNLHSTNLWLYPNSDHEGNVERFQNTTKDDVETELPLVYISFPSTKDPQWSTHFPNKSTVEIVSITHSHWFEQWQGTEWNKRGDEYIAYKEALSQKLLNKLFERKPQLRDKLDYYELSTPLSTQFYQHNVEGEIYGLDHRVERFNKSFLHPQTPIKNLYLTGADIMTAGVGGALMGGVMTTMRMQGLRKMSQVTKLLKRYSNNS</sequence>
<evidence type="ECO:0000259" key="8">
    <source>
        <dbReference type="Pfam" id="PF01593"/>
    </source>
</evidence>
<accession>A0ABY9TNP0</accession>